<feature type="region of interest" description="Disordered" evidence="1">
    <location>
        <begin position="100"/>
        <end position="121"/>
    </location>
</feature>
<sequence>MIYVISNIFSKYIMKIIDQCSKSPSLQRYRTNGIEYQYDDNEKLLLTTKITLNRKEEIVTRKMIKQQQSIEEYVQIPIPIRLPTTDAINIMTIMKPCLPTEKQSSKTKQVSNNDRLPRKTAELDIPETRLTTPWIEMCGASVNTEELTTDHIDGVVGAPVDTPPVQVGGQYTDTAHAQPWIRILIQSNRIYASLPAVSEIKQLYYFHYILLVSACLKYFVDDSSKTAQADLAQRYE</sequence>
<evidence type="ECO:0000313" key="3">
    <source>
        <dbReference type="EMBL" id="CAF3995482.1"/>
    </source>
</evidence>
<evidence type="ECO:0000313" key="5">
    <source>
        <dbReference type="Proteomes" id="UP000663866"/>
    </source>
</evidence>
<comment type="caution">
    <text evidence="3">The sequence shown here is derived from an EMBL/GenBank/DDBJ whole genome shotgun (WGS) entry which is preliminary data.</text>
</comment>
<dbReference type="AlphaFoldDB" id="A0A819NIZ4"/>
<dbReference type="Proteomes" id="UP000663842">
    <property type="component" value="Unassembled WGS sequence"/>
</dbReference>
<dbReference type="EMBL" id="CAJOBF010001921">
    <property type="protein sequence ID" value="CAF3995482.1"/>
    <property type="molecule type" value="Genomic_DNA"/>
</dbReference>
<evidence type="ECO:0000313" key="4">
    <source>
        <dbReference type="Proteomes" id="UP000663842"/>
    </source>
</evidence>
<proteinExistence type="predicted"/>
<keyword evidence="5" id="KW-1185">Reference proteome</keyword>
<gene>
    <name evidence="2" type="ORF">OVN521_LOCUS5163</name>
    <name evidence="3" type="ORF">UXM345_LOCUS15857</name>
</gene>
<name>A0A819NIZ4_9BILA</name>
<accession>A0A819NIZ4</accession>
<dbReference type="Proteomes" id="UP000663866">
    <property type="component" value="Unassembled WGS sequence"/>
</dbReference>
<organism evidence="3 4">
    <name type="scientific">Rotaria magnacalcarata</name>
    <dbReference type="NCBI Taxonomy" id="392030"/>
    <lineage>
        <taxon>Eukaryota</taxon>
        <taxon>Metazoa</taxon>
        <taxon>Spiralia</taxon>
        <taxon>Gnathifera</taxon>
        <taxon>Rotifera</taxon>
        <taxon>Eurotatoria</taxon>
        <taxon>Bdelloidea</taxon>
        <taxon>Philodinida</taxon>
        <taxon>Philodinidae</taxon>
        <taxon>Rotaria</taxon>
    </lineage>
</organism>
<evidence type="ECO:0000313" key="2">
    <source>
        <dbReference type="EMBL" id="CAF3822916.1"/>
    </source>
</evidence>
<reference evidence="3" key="1">
    <citation type="submission" date="2021-02" db="EMBL/GenBank/DDBJ databases">
        <authorList>
            <person name="Nowell W R."/>
        </authorList>
    </citation>
    <scope>NUCLEOTIDE SEQUENCE</scope>
</reference>
<dbReference type="EMBL" id="CAJOBG010000505">
    <property type="protein sequence ID" value="CAF3822916.1"/>
    <property type="molecule type" value="Genomic_DNA"/>
</dbReference>
<protein>
    <submittedName>
        <fullName evidence="3">Uncharacterized protein</fullName>
    </submittedName>
</protein>
<evidence type="ECO:0000256" key="1">
    <source>
        <dbReference type="SAM" id="MobiDB-lite"/>
    </source>
</evidence>